<feature type="region of interest" description="Disordered" evidence="1">
    <location>
        <begin position="1"/>
        <end position="55"/>
    </location>
</feature>
<comment type="caution">
    <text evidence="3">The sequence shown here is derived from an EMBL/GenBank/DDBJ whole genome shotgun (WGS) entry which is preliminary data.</text>
</comment>
<reference evidence="3 4" key="1">
    <citation type="submission" date="2020-05" db="EMBL/GenBank/DDBJ databases">
        <title>Identification and distribution of gene clusters putatively required for synthesis of sphingolipid metabolism inhibitors in phylogenetically diverse species of the filamentous fungus Fusarium.</title>
        <authorList>
            <person name="Kim H.-S."/>
            <person name="Busman M."/>
            <person name="Brown D.W."/>
            <person name="Divon H."/>
            <person name="Uhlig S."/>
            <person name="Proctor R.H."/>
        </authorList>
    </citation>
    <scope>NUCLEOTIDE SEQUENCE [LARGE SCALE GENOMIC DNA]</scope>
    <source>
        <strain evidence="3 4">NRRL 20693</strain>
    </source>
</reference>
<keyword evidence="2" id="KW-0472">Membrane</keyword>
<keyword evidence="2" id="KW-0812">Transmembrane</keyword>
<keyword evidence="4" id="KW-1185">Reference proteome</keyword>
<evidence type="ECO:0000313" key="3">
    <source>
        <dbReference type="EMBL" id="KAF5667100.1"/>
    </source>
</evidence>
<dbReference type="EMBL" id="JAAGWQ010000103">
    <property type="protein sequence ID" value="KAF5667100.1"/>
    <property type="molecule type" value="Genomic_DNA"/>
</dbReference>
<dbReference type="AlphaFoldDB" id="A0A8H5WQC8"/>
<feature type="compositionally biased region" description="Basic and acidic residues" evidence="1">
    <location>
        <begin position="32"/>
        <end position="53"/>
    </location>
</feature>
<dbReference type="Proteomes" id="UP000567885">
    <property type="component" value="Unassembled WGS sequence"/>
</dbReference>
<keyword evidence="2" id="KW-1133">Transmembrane helix</keyword>
<feature type="transmembrane region" description="Helical" evidence="2">
    <location>
        <begin position="61"/>
        <end position="81"/>
    </location>
</feature>
<gene>
    <name evidence="3" type="ORF">FHETE_5803</name>
</gene>
<protein>
    <submittedName>
        <fullName evidence="3">Uncharacterized protein</fullName>
    </submittedName>
</protein>
<evidence type="ECO:0000313" key="4">
    <source>
        <dbReference type="Proteomes" id="UP000567885"/>
    </source>
</evidence>
<organism evidence="3 4">
    <name type="scientific">Fusarium heterosporum</name>
    <dbReference type="NCBI Taxonomy" id="42747"/>
    <lineage>
        <taxon>Eukaryota</taxon>
        <taxon>Fungi</taxon>
        <taxon>Dikarya</taxon>
        <taxon>Ascomycota</taxon>
        <taxon>Pezizomycotina</taxon>
        <taxon>Sordariomycetes</taxon>
        <taxon>Hypocreomycetidae</taxon>
        <taxon>Hypocreales</taxon>
        <taxon>Nectriaceae</taxon>
        <taxon>Fusarium</taxon>
        <taxon>Fusarium heterosporum species complex</taxon>
    </lineage>
</organism>
<sequence length="150" mass="16986">MPYTYDFPRVPIGKVGPGSELSDEQPWPDYDDAVKQVKEREKNDDNKDDKYEEGPSVTGRIATHAAFAGILWSSASTLFLFPYQRYSHFTTQATRVTFSLQATGLGKGSSVDTVPDSWIDLCSGLIRWLEPKVGTKRKLNERYRARYTAQ</sequence>
<name>A0A8H5WQC8_FUSHE</name>
<evidence type="ECO:0000256" key="1">
    <source>
        <dbReference type="SAM" id="MobiDB-lite"/>
    </source>
</evidence>
<accession>A0A8H5WQC8</accession>
<proteinExistence type="predicted"/>
<evidence type="ECO:0000256" key="2">
    <source>
        <dbReference type="SAM" id="Phobius"/>
    </source>
</evidence>